<organism evidence="1 2">
    <name type="scientific">Campylobacter anatolicus</name>
    <dbReference type="NCBI Taxonomy" id="2829105"/>
    <lineage>
        <taxon>Bacteria</taxon>
        <taxon>Pseudomonadati</taxon>
        <taxon>Campylobacterota</taxon>
        <taxon>Epsilonproteobacteria</taxon>
        <taxon>Campylobacterales</taxon>
        <taxon>Campylobacteraceae</taxon>
        <taxon>Campylobacter</taxon>
    </lineage>
</organism>
<proteinExistence type="predicted"/>
<evidence type="ECO:0000313" key="1">
    <source>
        <dbReference type="EMBL" id="MBR8464682.1"/>
    </source>
</evidence>
<accession>A0ABS5HLI1</accession>
<protein>
    <submittedName>
        <fullName evidence="1">Uncharacterized protein</fullName>
    </submittedName>
</protein>
<gene>
    <name evidence="1" type="ORF">KDD93_08930</name>
</gene>
<reference evidence="1 2" key="1">
    <citation type="submission" date="2021-04" db="EMBL/GenBank/DDBJ databases">
        <title>Molecular and phenotypic characterization and identification of bacterial isolates recovered from the Anatolian ground squirrels (Spermophilus xanthoprymnus) and which have the potential to form a new species in the Campylobacter genus.</title>
        <authorList>
            <person name="Aydin F."/>
            <person name="Abay S."/>
            <person name="Kayman T."/>
            <person name="Karakaya E."/>
            <person name="Mustak H.K."/>
            <person name="Mustak I.B."/>
            <person name="Bilgin N."/>
            <person name="Duzler A."/>
            <person name="Sahin O."/>
            <person name="Guran O."/>
            <person name="Saticioglu I.B."/>
        </authorList>
    </citation>
    <scope>NUCLEOTIDE SEQUENCE [LARGE SCALE GENOMIC DNA]</scope>
    <source>
        <strain evidence="2">faydin-G24</strain>
    </source>
</reference>
<dbReference type="Proteomes" id="UP000682951">
    <property type="component" value="Unassembled WGS sequence"/>
</dbReference>
<keyword evidence="2" id="KW-1185">Reference proteome</keyword>
<sequence>MKKQLSILTITALSLFASDPITIDSLFKNQIGLRSVTSLSLLSSGNHR</sequence>
<name>A0ABS5HLI1_9BACT</name>
<dbReference type="EMBL" id="JAGSSW010000011">
    <property type="protein sequence ID" value="MBR8464682.1"/>
    <property type="molecule type" value="Genomic_DNA"/>
</dbReference>
<comment type="caution">
    <text evidence="1">The sequence shown here is derived from an EMBL/GenBank/DDBJ whole genome shotgun (WGS) entry which is preliminary data.</text>
</comment>
<evidence type="ECO:0000313" key="2">
    <source>
        <dbReference type="Proteomes" id="UP000682951"/>
    </source>
</evidence>